<evidence type="ECO:0000313" key="1">
    <source>
        <dbReference type="EMBL" id="KAJ8726598.1"/>
    </source>
</evidence>
<dbReference type="SUPFAM" id="SSF50494">
    <property type="entry name" value="Trypsin-like serine proteases"/>
    <property type="match status" value="1"/>
</dbReference>
<name>A0AAD7YUR0_MYTSE</name>
<accession>A0AAD7YUR0</accession>
<dbReference type="AlphaFoldDB" id="A0AAD7YUR0"/>
<organism evidence="1 2">
    <name type="scientific">Mythimna separata</name>
    <name type="common">Oriental armyworm</name>
    <name type="synonym">Pseudaletia separata</name>
    <dbReference type="NCBI Taxonomy" id="271217"/>
    <lineage>
        <taxon>Eukaryota</taxon>
        <taxon>Metazoa</taxon>
        <taxon>Ecdysozoa</taxon>
        <taxon>Arthropoda</taxon>
        <taxon>Hexapoda</taxon>
        <taxon>Insecta</taxon>
        <taxon>Pterygota</taxon>
        <taxon>Neoptera</taxon>
        <taxon>Endopterygota</taxon>
        <taxon>Lepidoptera</taxon>
        <taxon>Glossata</taxon>
        <taxon>Ditrysia</taxon>
        <taxon>Noctuoidea</taxon>
        <taxon>Noctuidae</taxon>
        <taxon>Noctuinae</taxon>
        <taxon>Hadenini</taxon>
        <taxon>Mythimna</taxon>
    </lineage>
</organism>
<reference evidence="1" key="1">
    <citation type="submission" date="2023-03" db="EMBL/GenBank/DDBJ databases">
        <title>Chromosome-level genomes of two armyworms, Mythimna separata and Mythimna loreyi, provide insights into the biosynthesis and reception of sex pheromones.</title>
        <authorList>
            <person name="Zhao H."/>
        </authorList>
    </citation>
    <scope>NUCLEOTIDE SEQUENCE</scope>
    <source>
        <strain evidence="1">BeijingLab</strain>
        <tissue evidence="1">Pupa</tissue>
    </source>
</reference>
<gene>
    <name evidence="1" type="ORF">PYW07_001296</name>
</gene>
<sequence>MRFKWTLSLGDNVKRVALMRKPPYEEEAYVAGWGLTNEINPTLEKNLKYLEQYVWDIRACRVLMNSLPDGTLCASSGDTESFSSRIAIMKSPPYKEDAKVAGWGLINTEGTKAAIDLQFVGQKVWMIKACQKILSDVPRGAICASNPDSSRYSSK</sequence>
<evidence type="ECO:0008006" key="3">
    <source>
        <dbReference type="Google" id="ProtNLM"/>
    </source>
</evidence>
<dbReference type="InterPro" id="IPR009003">
    <property type="entry name" value="Peptidase_S1_PA"/>
</dbReference>
<dbReference type="InterPro" id="IPR043504">
    <property type="entry name" value="Peptidase_S1_PA_chymotrypsin"/>
</dbReference>
<keyword evidence="2" id="KW-1185">Reference proteome</keyword>
<proteinExistence type="predicted"/>
<dbReference type="Proteomes" id="UP001231518">
    <property type="component" value="Chromosome 10"/>
</dbReference>
<dbReference type="Gene3D" id="2.40.10.10">
    <property type="entry name" value="Trypsin-like serine proteases"/>
    <property type="match status" value="2"/>
</dbReference>
<comment type="caution">
    <text evidence="1">The sequence shown here is derived from an EMBL/GenBank/DDBJ whole genome shotgun (WGS) entry which is preliminary data.</text>
</comment>
<dbReference type="EMBL" id="JARGEI010000009">
    <property type="protein sequence ID" value="KAJ8726598.1"/>
    <property type="molecule type" value="Genomic_DNA"/>
</dbReference>
<protein>
    <recommendedName>
        <fullName evidence="3">Peptidase S1 domain-containing protein</fullName>
    </recommendedName>
</protein>
<evidence type="ECO:0000313" key="2">
    <source>
        <dbReference type="Proteomes" id="UP001231518"/>
    </source>
</evidence>